<evidence type="ECO:0000256" key="1">
    <source>
        <dbReference type="SAM" id="MobiDB-lite"/>
    </source>
</evidence>
<feature type="compositionally biased region" description="Acidic residues" evidence="1">
    <location>
        <begin position="79"/>
        <end position="89"/>
    </location>
</feature>
<evidence type="ECO:0000313" key="3">
    <source>
        <dbReference type="Proteomes" id="UP001362999"/>
    </source>
</evidence>
<dbReference type="AlphaFoldDB" id="A0AAV9ZYW3"/>
<dbReference type="Gene3D" id="3.60.130.30">
    <property type="match status" value="1"/>
</dbReference>
<feature type="compositionally biased region" description="Low complexity" evidence="1">
    <location>
        <begin position="121"/>
        <end position="144"/>
    </location>
</feature>
<gene>
    <name evidence="2" type="ORF">R3P38DRAFT_3222116</name>
</gene>
<evidence type="ECO:0000313" key="2">
    <source>
        <dbReference type="EMBL" id="KAK6996470.1"/>
    </source>
</evidence>
<comment type="caution">
    <text evidence="2">The sequence shown here is derived from an EMBL/GenBank/DDBJ whole genome shotgun (WGS) entry which is preliminary data.</text>
</comment>
<proteinExistence type="predicted"/>
<protein>
    <submittedName>
        <fullName evidence="2">Uncharacterized protein</fullName>
    </submittedName>
</protein>
<dbReference type="EMBL" id="JAWWNJ010000097">
    <property type="protein sequence ID" value="KAK6996470.1"/>
    <property type="molecule type" value="Genomic_DNA"/>
</dbReference>
<reference evidence="2 3" key="1">
    <citation type="journal article" date="2024" name="J Genomics">
        <title>Draft genome sequencing and assembly of Favolaschia claudopus CIRM-BRFM 2984 isolated from oak limbs.</title>
        <authorList>
            <person name="Navarro D."/>
            <person name="Drula E."/>
            <person name="Chaduli D."/>
            <person name="Cazenave R."/>
            <person name="Ahrendt S."/>
            <person name="Wang J."/>
            <person name="Lipzen A."/>
            <person name="Daum C."/>
            <person name="Barry K."/>
            <person name="Grigoriev I.V."/>
            <person name="Favel A."/>
            <person name="Rosso M.N."/>
            <person name="Martin F."/>
        </authorList>
    </citation>
    <scope>NUCLEOTIDE SEQUENCE [LARGE SCALE GENOMIC DNA]</scope>
    <source>
        <strain evidence="2 3">CIRM-BRFM 2984</strain>
    </source>
</reference>
<organism evidence="2 3">
    <name type="scientific">Favolaschia claudopus</name>
    <dbReference type="NCBI Taxonomy" id="2862362"/>
    <lineage>
        <taxon>Eukaryota</taxon>
        <taxon>Fungi</taxon>
        <taxon>Dikarya</taxon>
        <taxon>Basidiomycota</taxon>
        <taxon>Agaricomycotina</taxon>
        <taxon>Agaricomycetes</taxon>
        <taxon>Agaricomycetidae</taxon>
        <taxon>Agaricales</taxon>
        <taxon>Marasmiineae</taxon>
        <taxon>Mycenaceae</taxon>
        <taxon>Favolaschia</taxon>
    </lineage>
</organism>
<keyword evidence="3" id="KW-1185">Reference proteome</keyword>
<sequence>MPLGRVFSYFSFSIDLKYLELMNGAKSRAFIMQEPRRTRSGARFSPWDLFTTFDPATLSDLGFVVHQTSVSLEELLEAAEGDPDVDAQEEVSLGDAGGDSENEGHTNGMDSDVSLPKLGCSSPATSLPRLSPPAASSRSPLTPLQPSQAPSPPTACQLSHAQQRKLDYNKTRRRKQRQKNAANPFNRVTTPAPAHLVMSAQQLPLNFDAGDIRTTKGGHWLGVRDQNPPKLKNQPESARWANLRLPEVGELVNNLKRVYVAWDARRPLLILDRHGRIIVVFIGGPDDPEWPSVAAEAGEAMRLAREEGIRTNAFADDAGLHRRGRFYSLQSGVSHGGGQPCPRNVDIPAAKQPLIDSLLGNKSVRRICGFQSSAFRTWAPKLFKDYVTDLRDLFEHDPSLRLNFTNSIFPSVTFNVGPQSATFEHLDDKNRALGWCAITSGGDFDPTKSAHLHLRELNALVEFPAAATAFIPSAVIHHGNTPLAPHETRYSITQYAAGGLFRYVQYKFRTAKKVLNEGGENLKRSFDGVPGERHAAAISLFSKPEELLADHVACFGGKS</sequence>
<accession>A0AAV9ZYW3</accession>
<dbReference type="Proteomes" id="UP001362999">
    <property type="component" value="Unassembled WGS sequence"/>
</dbReference>
<feature type="region of interest" description="Disordered" evidence="1">
    <location>
        <begin position="79"/>
        <end position="188"/>
    </location>
</feature>
<name>A0AAV9ZYW3_9AGAR</name>